<reference evidence="2 3" key="1">
    <citation type="journal article" date="2020" name="Nat. Food">
        <title>A phased Vanilla planifolia genome enables genetic improvement of flavour and production.</title>
        <authorList>
            <person name="Hasing T."/>
            <person name="Tang H."/>
            <person name="Brym M."/>
            <person name="Khazi F."/>
            <person name="Huang T."/>
            <person name="Chambers A.H."/>
        </authorList>
    </citation>
    <scope>NUCLEOTIDE SEQUENCE [LARGE SCALE GENOMIC DNA]</scope>
    <source>
        <tissue evidence="2">Leaf</tissue>
    </source>
</reference>
<dbReference type="InterPro" id="IPR052608">
    <property type="entry name" value="U-box_domain_protein"/>
</dbReference>
<evidence type="ECO:0000256" key="1">
    <source>
        <dbReference type="PROSITE-ProRule" id="PRU00259"/>
    </source>
</evidence>
<dbReference type="PANTHER" id="PTHR45958:SF12">
    <property type="entry name" value="OS01G0948500 PROTEIN"/>
    <property type="match status" value="1"/>
</dbReference>
<dbReference type="SMART" id="SM00185">
    <property type="entry name" value="ARM"/>
    <property type="match status" value="5"/>
</dbReference>
<protein>
    <submittedName>
        <fullName evidence="2">Uncharacterized protein</fullName>
    </submittedName>
</protein>
<dbReference type="EMBL" id="JADCNL010000003">
    <property type="protein sequence ID" value="KAG0487906.1"/>
    <property type="molecule type" value="Genomic_DNA"/>
</dbReference>
<evidence type="ECO:0000313" key="2">
    <source>
        <dbReference type="EMBL" id="KAG0487906.1"/>
    </source>
</evidence>
<comment type="caution">
    <text evidence="2">The sequence shown here is derived from an EMBL/GenBank/DDBJ whole genome shotgun (WGS) entry which is preliminary data.</text>
</comment>
<dbReference type="Proteomes" id="UP000636800">
    <property type="component" value="Chromosome 3"/>
</dbReference>
<proteinExistence type="predicted"/>
<dbReference type="InterPro" id="IPR016024">
    <property type="entry name" value="ARM-type_fold"/>
</dbReference>
<keyword evidence="3" id="KW-1185">Reference proteome</keyword>
<feature type="repeat" description="ARM" evidence="1">
    <location>
        <begin position="366"/>
        <end position="408"/>
    </location>
</feature>
<dbReference type="Gene3D" id="1.25.10.10">
    <property type="entry name" value="Leucine-rich Repeat Variant"/>
    <property type="match status" value="4"/>
</dbReference>
<dbReference type="PROSITE" id="PS50176">
    <property type="entry name" value="ARM_REPEAT"/>
    <property type="match status" value="1"/>
</dbReference>
<dbReference type="OrthoDB" id="418595at2759"/>
<gene>
    <name evidence="2" type="ORF">HPP92_006717</name>
</gene>
<dbReference type="AlphaFoldDB" id="A0A835REZ0"/>
<dbReference type="InterPro" id="IPR011989">
    <property type="entry name" value="ARM-like"/>
</dbReference>
<sequence length="820" mass="88903">MEKVVSFAGGGTGAPGSFPDVLSELLDTVEEIAAGVLYPAIPLLGCLKPILLELRNRESAVSEPIREVLDSLRAVLQRSLALVKKATGSSVSTIDLIEESVHDIGRCLGLLVLAWADAPMEVKEAMIALQREMMAAELHPVRRVENTATRPGGGGGGDIVLDIDDMVIRIKKGAEDELETALSEVGMLIDKGLVGEEDVGDVIHAIVRRLGSAKNGCRLRIIFLMRKLAELSDDTKEMMSTTEALSGIVKSMSRDVDESREAVALLLRLANMPKVRQKIGRVQGCIMILVTLLNGADASASLNASKLLAALSSKTQNVLLMAESGYYTPLVHYLKEGSDMKKVLMATAISRIELTDQMKATLVKEGSIEPLVKMFISSKIEAKFSSLNALKNLSSSKENIECLINSGILSPLLQILLSITSGLTALREPASALLATLARSQSILSERNAAQQMLSVLHLSSPEIQLNLLHALNSIADHSRAKSIRTKMKESGVMQLVMPFLVVSDDEIRIAALSLQFTFSTYFMEDLMSQFGYSNLIVLVNIIYTSTSEKEMASAIGIISNIPSSDKEATQILESTNLLPFLVPLAEQLVTASITPEKKWLLEGIAGIMVRFTVPSVKKLQKISASHGLVPCLVKLLSCNSIVAKSRAATSLAQLSQSTISLVKTNSSRWFCVSPTAEKLCVVHNGHCLVKSTFCLVMAGALTPLVQILDDKEREADEAVLEALSTLLEDAIWAGGCNAIEQASGVQAILRILQVGSLKAQEKAVWMLERIFRLETNRSKHGEEARHLLVDLACRDSILKPMIAKILAHLQLPEMQPSFF</sequence>
<dbReference type="SUPFAM" id="SSF48371">
    <property type="entry name" value="ARM repeat"/>
    <property type="match status" value="2"/>
</dbReference>
<accession>A0A835REZ0</accession>
<dbReference type="PANTHER" id="PTHR45958">
    <property type="entry name" value="RING-TYPE E3 UBIQUITIN TRANSFERASE"/>
    <property type="match status" value="1"/>
</dbReference>
<organism evidence="2 3">
    <name type="scientific">Vanilla planifolia</name>
    <name type="common">Vanilla</name>
    <dbReference type="NCBI Taxonomy" id="51239"/>
    <lineage>
        <taxon>Eukaryota</taxon>
        <taxon>Viridiplantae</taxon>
        <taxon>Streptophyta</taxon>
        <taxon>Embryophyta</taxon>
        <taxon>Tracheophyta</taxon>
        <taxon>Spermatophyta</taxon>
        <taxon>Magnoliopsida</taxon>
        <taxon>Liliopsida</taxon>
        <taxon>Asparagales</taxon>
        <taxon>Orchidaceae</taxon>
        <taxon>Vanilloideae</taxon>
        <taxon>Vanilleae</taxon>
        <taxon>Vanilla</taxon>
    </lineage>
</organism>
<dbReference type="InterPro" id="IPR000225">
    <property type="entry name" value="Armadillo"/>
</dbReference>
<name>A0A835REZ0_VANPL</name>
<evidence type="ECO:0000313" key="3">
    <source>
        <dbReference type="Proteomes" id="UP000636800"/>
    </source>
</evidence>